<proteinExistence type="inferred from homology"/>
<dbReference type="Gene3D" id="1.10.1410.10">
    <property type="match status" value="1"/>
</dbReference>
<dbReference type="HOGENOM" id="CLU_004292_0_0_1"/>
<evidence type="ECO:0000256" key="2">
    <source>
        <dbReference type="ARBA" id="ARBA00010912"/>
    </source>
</evidence>
<dbReference type="FunFam" id="3.30.70.590:FF:000011">
    <property type="entry name" value="WGS project CABT00000000 data, contig 2.5"/>
    <property type="match status" value="1"/>
</dbReference>
<dbReference type="SUPFAM" id="SSF81631">
    <property type="entry name" value="PAP/OAS1 substrate-binding domain"/>
    <property type="match status" value="1"/>
</dbReference>
<dbReference type="EMBL" id="CM002239">
    <property type="protein sequence ID" value="EDO65454.1"/>
    <property type="molecule type" value="Genomic_DNA"/>
</dbReference>
<evidence type="ECO:0000259" key="12">
    <source>
        <dbReference type="Pfam" id="PF04928"/>
    </source>
</evidence>
<gene>
    <name evidence="13" type="ORF">NCU11050</name>
</gene>
<evidence type="ECO:0000256" key="9">
    <source>
        <dbReference type="SAM" id="MobiDB-lite"/>
    </source>
</evidence>
<evidence type="ECO:0000259" key="11">
    <source>
        <dbReference type="Pfam" id="PF04457"/>
    </source>
</evidence>
<dbReference type="GO" id="GO:0031123">
    <property type="term" value="P:RNA 3'-end processing"/>
    <property type="evidence" value="ECO:0007669"/>
    <property type="project" value="InterPro"/>
</dbReference>
<feature type="compositionally biased region" description="Acidic residues" evidence="9">
    <location>
        <begin position="1233"/>
        <end position="1258"/>
    </location>
</feature>
<dbReference type="InParanoid" id="A7UWL1"/>
<dbReference type="GO" id="GO:0006397">
    <property type="term" value="P:mRNA processing"/>
    <property type="evidence" value="ECO:0007669"/>
    <property type="project" value="UniProtKB-KW"/>
</dbReference>
<feature type="region of interest" description="Disordered" evidence="9">
    <location>
        <begin position="1133"/>
        <end position="1153"/>
    </location>
</feature>
<evidence type="ECO:0000259" key="10">
    <source>
        <dbReference type="Pfam" id="PF03372"/>
    </source>
</evidence>
<evidence type="ECO:0000256" key="8">
    <source>
        <dbReference type="ARBA" id="ARBA00023242"/>
    </source>
</evidence>
<comment type="subcellular location">
    <subcellularLocation>
        <location evidence="1">Nucleus</location>
    </subcellularLocation>
</comment>
<feature type="compositionally biased region" description="Pro residues" evidence="9">
    <location>
        <begin position="7"/>
        <end position="17"/>
    </location>
</feature>
<dbReference type="FunFam" id="1.10.1410.10:FF:000047">
    <property type="entry name" value="WGS project CABT00000000 data, contig 2.5"/>
    <property type="match status" value="1"/>
</dbReference>
<keyword evidence="7" id="KW-0067">ATP-binding</keyword>
<feature type="region of interest" description="Disordered" evidence="9">
    <location>
        <begin position="1"/>
        <end position="39"/>
    </location>
</feature>
<evidence type="ECO:0000313" key="14">
    <source>
        <dbReference type="Proteomes" id="UP000001805"/>
    </source>
</evidence>
<keyword evidence="6" id="KW-0547">Nucleotide-binding</keyword>
<feature type="domain" description="Endonuclease/exonuclease/phosphatase" evidence="10">
    <location>
        <begin position="344"/>
        <end position="668"/>
    </location>
</feature>
<dbReference type="FunFam" id="3.60.10.10:FF:000156">
    <property type="entry name" value="DUF455 domain-containing protein"/>
    <property type="match status" value="1"/>
</dbReference>
<dbReference type="InterPro" id="IPR043519">
    <property type="entry name" value="NT_sf"/>
</dbReference>
<name>A7UWL1_NEUCR</name>
<dbReference type="Gene3D" id="3.30.460.10">
    <property type="entry name" value="Beta Polymerase, domain 2"/>
    <property type="match status" value="1"/>
</dbReference>
<dbReference type="GO" id="GO:0003723">
    <property type="term" value="F:RNA binding"/>
    <property type="evidence" value="ECO:0007669"/>
    <property type="project" value="InterPro"/>
</dbReference>
<comment type="similarity">
    <text evidence="2">Belongs to the poly(A) polymerase family.</text>
</comment>
<keyword evidence="5" id="KW-0808">Transferase</keyword>
<dbReference type="Pfam" id="PF13563">
    <property type="entry name" value="2_5_RNA_ligase2"/>
    <property type="match status" value="1"/>
</dbReference>
<accession>A7UWL1</accession>
<dbReference type="SUPFAM" id="SSF81301">
    <property type="entry name" value="Nucleotidyltransferase"/>
    <property type="match status" value="1"/>
</dbReference>
<dbReference type="OMA" id="THGPPDQ"/>
<dbReference type="SMR" id="A7UWL1"/>
<sequence>MASTVPSPEPASPPPPAAAAAAAAAAPKPSSLKSPWTPPPLSSHNTALAIIPPPHLWAPINALRSLYDKAYTKWPPHINLVYPFVEPEDLQDTMELAPRGVLEGRRKRNEARGIKLDEGAQAWTVGGPDGKQQQFGRCHPGGGGGGGGGPVVFEEEDKVRVRLDGVGVFEHRKKHNTIYRCDETNLTSTSSSLSRLRAEILGELGYHQQVEGEYKPHMTIAQSEDSRSSAHKFLVEKVGLLPTVEWEVEQVWVLVRDQSDGPSKGKMKVWGTINLGEEVGCSIHENPVDWEEALKMDAGWEGEERDVEEMQRNWRFDEERGVWVRDDAGKGEEETKTPELLSIASWNVLADFEHSSSSSNDQEARYRLILRNLLSPSAKADILLLQEVTDSFLCFILSPSNTSPESQALRHLYPYVSHPPPSQPDASPLPNFLNQVILSKHPFSWSWLPFARKHKGSVIARFPTIHGSNPGQPLVLAAVHLSHGLTDMTVAAKKGEMQRVIGHLKEKFPENPWVVAGDFNLTSSSWTVEQAVKAGKISRETMATLNSVERMWKEEEGLGVEDAWVVGRAALGEGWTQEEEDIMDDRDEEGEDNMLFSGEQGATYDPTRNDVAAKVVGSGGNMRPQRYDRILVRGQQVLRIGRFNRFGFLKSDQEKGQGHEMGQYGSDHWGVRCLLKIVQQDTTEQTEKAAEEKSGATTLETSIKLVTPLDGPLSEPGSLKEAMAELNILPSQEETDKRKAAFQALKAILLDTPPPSQSPQPPTTDLTTTSETQPRSNQPPLIITPVGSFALGVHTSSSDIDVLAIGPFSTTTFFSLAIQRLRRASSSPLYSQEHQPKILRRISSSTGTMLELSLCQIKFDLQYCPAAHIASHWPRILSTAPPGNAVWSLPALTLTKLKAARDLDYLRRTVPDLAVFRQAHRAVRSWAKGRGVYAQRFGYLGGIQISVMLARVYKALALGAGGVSGVGVEELVASFFEEYAQFDWEKDMVYDEVCPWLRLKREKGGEKEVYRRTGREAMVVLGWFGPGLNTSGQASVWSVRTLKDEFKRARDLLVKGEVKSWKEFLKGSGAEEFLTGYKSYVKVDVQYWGLSSSKGAQFVGWLESRCVMLLVDLHRRAPGVYVRMWPGRFVEADTASQQAENDEQTATEGTGPRDYQASYLLGLDADTTTSKEDLKLALGAIQTALQRFEEAIRSDEKYFDASSSWMSASIVKRSELRNLQLDTRNDWVGEYTPGEDESDSDPEDDDEEDASLLEDLDDTAPKKKKGKNKKPIEETQQPRLEPGPKLRSAGDVMNRLRWDSAIDSSDYVVGYEDRFLGVKERALDMWKTEQTDEEFIPQHRIVYFKRRSDGQVVWDRKTKKDEVFGSGL</sequence>
<reference evidence="13 14" key="1">
    <citation type="journal article" date="2003" name="Nature">
        <title>The genome sequence of the filamentous fungus Neurospora crassa.</title>
        <authorList>
            <person name="Galagan J.E."/>
            <person name="Calvo S.E."/>
            <person name="Borkovich K.A."/>
            <person name="Selker E.U."/>
            <person name="Read N.D."/>
            <person name="Jaffe D."/>
            <person name="FitzHugh W."/>
            <person name="Ma L.J."/>
            <person name="Smirnov S."/>
            <person name="Purcell S."/>
            <person name="Rehman B."/>
            <person name="Elkins T."/>
            <person name="Engels R."/>
            <person name="Wang S."/>
            <person name="Nielsen C.B."/>
            <person name="Butler J."/>
            <person name="Endrizzi M."/>
            <person name="Qui D."/>
            <person name="Ianakiev P."/>
            <person name="Bell-Pedersen D."/>
            <person name="Nelson M.A."/>
            <person name="Werner-Washburne M."/>
            <person name="Selitrennikoff C.P."/>
            <person name="Kinsey J.A."/>
            <person name="Braun E.L."/>
            <person name="Zelter A."/>
            <person name="Schulte U."/>
            <person name="Kothe G.O."/>
            <person name="Jedd G."/>
            <person name="Mewes W."/>
            <person name="Staben C."/>
            <person name="Marcotte E."/>
            <person name="Greenberg D."/>
            <person name="Roy A."/>
            <person name="Foley K."/>
            <person name="Naylor J."/>
            <person name="Stange-Thomann N."/>
            <person name="Barrett R."/>
            <person name="Gnerre S."/>
            <person name="Kamal M."/>
            <person name="Kamvysselis M."/>
            <person name="Mauceli E."/>
            <person name="Bielke C."/>
            <person name="Rudd S."/>
            <person name="Frishman D."/>
            <person name="Krystofova S."/>
            <person name="Rasmussen C."/>
            <person name="Metzenberg R.L."/>
            <person name="Perkins D.D."/>
            <person name="Kroken S."/>
            <person name="Cogoni C."/>
            <person name="Macino G."/>
            <person name="Catcheside D."/>
            <person name="Li W."/>
            <person name="Pratt R.J."/>
            <person name="Osmani S.A."/>
            <person name="DeSouza C.P."/>
            <person name="Glass L."/>
            <person name="Orbach M.J."/>
            <person name="Berglund J.A."/>
            <person name="Voelker R."/>
            <person name="Yarden O."/>
            <person name="Plamann M."/>
            <person name="Seiler S."/>
            <person name="Dunlap J."/>
            <person name="Radford A."/>
            <person name="Aramayo R."/>
            <person name="Natvig D.O."/>
            <person name="Alex L.A."/>
            <person name="Mannhaupt G."/>
            <person name="Ebbole D.J."/>
            <person name="Freitag M."/>
            <person name="Paulsen I."/>
            <person name="Sachs M.S."/>
            <person name="Lander E.S."/>
            <person name="Nusbaum C."/>
            <person name="Birren B."/>
        </authorList>
    </citation>
    <scope>NUCLEOTIDE SEQUENCE [LARGE SCALE GENOMIC DNA]</scope>
    <source>
        <strain evidence="14">ATCC 24698 / 74-OR23-1A / CBS 708.71 / DSM 1257 / FGSC 987</strain>
    </source>
</reference>
<evidence type="ECO:0000256" key="1">
    <source>
        <dbReference type="ARBA" id="ARBA00004123"/>
    </source>
</evidence>
<evidence type="ECO:0000256" key="7">
    <source>
        <dbReference type="ARBA" id="ARBA00022840"/>
    </source>
</evidence>
<feature type="region of interest" description="Disordered" evidence="9">
    <location>
        <begin position="1226"/>
        <end position="1288"/>
    </location>
</feature>
<keyword evidence="4" id="KW-0507">mRNA processing</keyword>
<dbReference type="Pfam" id="PF03372">
    <property type="entry name" value="Exo_endo_phos"/>
    <property type="match status" value="1"/>
</dbReference>
<dbReference type="Gene3D" id="3.60.10.10">
    <property type="entry name" value="Endonuclease/exonuclease/phosphatase"/>
    <property type="match status" value="1"/>
</dbReference>
<evidence type="ECO:0000256" key="3">
    <source>
        <dbReference type="ARBA" id="ARBA00012388"/>
    </source>
</evidence>
<dbReference type="Proteomes" id="UP000001805">
    <property type="component" value="Chromosome 4, Linkage Group IV"/>
</dbReference>
<dbReference type="GO" id="GO:0005524">
    <property type="term" value="F:ATP binding"/>
    <property type="evidence" value="ECO:0007669"/>
    <property type="project" value="UniProtKB-KW"/>
</dbReference>
<protein>
    <recommendedName>
        <fullName evidence="3">polynucleotide adenylyltransferase</fullName>
        <ecNumber evidence="3">2.7.7.19</ecNumber>
    </recommendedName>
</protein>
<dbReference type="Pfam" id="PF04457">
    <property type="entry name" value="MJ1316"/>
    <property type="match status" value="1"/>
</dbReference>
<dbReference type="PaxDb" id="5141-EFNCRP00000005109"/>
<organism evidence="13 14">
    <name type="scientific">Neurospora crassa (strain ATCC 24698 / 74-OR23-1A / CBS 708.71 / DSM 1257 / FGSC 987)</name>
    <dbReference type="NCBI Taxonomy" id="367110"/>
    <lineage>
        <taxon>Eukaryota</taxon>
        <taxon>Fungi</taxon>
        <taxon>Dikarya</taxon>
        <taxon>Ascomycota</taxon>
        <taxon>Pezizomycotina</taxon>
        <taxon>Sordariomycetes</taxon>
        <taxon>Sordariomycetidae</taxon>
        <taxon>Sordariales</taxon>
        <taxon>Sordariaceae</taxon>
        <taxon>Neurospora</taxon>
    </lineage>
</organism>
<dbReference type="OrthoDB" id="10263155at2759"/>
<dbReference type="VEuPathDB" id="FungiDB:NCU11050"/>
<evidence type="ECO:0000256" key="4">
    <source>
        <dbReference type="ARBA" id="ARBA00022664"/>
    </source>
</evidence>
<dbReference type="Pfam" id="PF04928">
    <property type="entry name" value="PAP_central"/>
    <property type="match status" value="1"/>
</dbReference>
<dbReference type="STRING" id="367110.A7UWL1"/>
<feature type="domain" description="Poly(A) polymerase central" evidence="12">
    <location>
        <begin position="915"/>
        <end position="1055"/>
    </location>
</feature>
<evidence type="ECO:0000256" key="6">
    <source>
        <dbReference type="ARBA" id="ARBA00022741"/>
    </source>
</evidence>
<dbReference type="InterPro" id="IPR011068">
    <property type="entry name" value="NuclTrfase_I-like_C"/>
</dbReference>
<keyword evidence="8" id="KW-0539">Nucleus</keyword>
<dbReference type="SUPFAM" id="SSF55003">
    <property type="entry name" value="PAP/Archaeal CCA-adding enzyme, C-terminal domain"/>
    <property type="match status" value="1"/>
</dbReference>
<feature type="domain" description="MJ1316 RNA cyclic group end recognition" evidence="11">
    <location>
        <begin position="1286"/>
        <end position="1356"/>
    </location>
</feature>
<feature type="compositionally biased region" description="Low complexity" evidence="9">
    <location>
        <begin position="18"/>
        <end position="35"/>
    </location>
</feature>
<dbReference type="PANTHER" id="PTHR10682">
    <property type="entry name" value="POLY A POLYMERASE"/>
    <property type="match status" value="1"/>
</dbReference>
<keyword evidence="14" id="KW-1185">Reference proteome</keyword>
<dbReference type="InterPro" id="IPR007012">
    <property type="entry name" value="PolA_pol_cen_dom"/>
</dbReference>
<feature type="compositionally biased region" description="Low complexity" evidence="9">
    <location>
        <begin position="763"/>
        <end position="774"/>
    </location>
</feature>
<dbReference type="SUPFAM" id="SSF56219">
    <property type="entry name" value="DNase I-like"/>
    <property type="match status" value="1"/>
</dbReference>
<dbReference type="Gene3D" id="3.90.1140.10">
    <property type="entry name" value="Cyclic phosphodiesterase"/>
    <property type="match status" value="2"/>
</dbReference>
<dbReference type="GO" id="GO:0005634">
    <property type="term" value="C:nucleus"/>
    <property type="evidence" value="ECO:0000318"/>
    <property type="project" value="GO_Central"/>
</dbReference>
<feature type="region of interest" description="Disordered" evidence="9">
    <location>
        <begin position="750"/>
        <end position="780"/>
    </location>
</feature>
<dbReference type="EC" id="2.7.7.19" evidence="3"/>
<dbReference type="PANTHER" id="PTHR10682:SF23">
    <property type="entry name" value="POLYNUCLEOTIDE ADENYLYLTRANSFERASE"/>
    <property type="match status" value="1"/>
</dbReference>
<dbReference type="InterPro" id="IPR040459">
    <property type="entry name" value="MJ1316"/>
</dbReference>
<dbReference type="Gene3D" id="3.30.70.590">
    <property type="entry name" value="Poly(A) polymerase predicted RNA binding domain"/>
    <property type="match status" value="1"/>
</dbReference>
<dbReference type="InterPro" id="IPR005135">
    <property type="entry name" value="Endo/exonuclease/phosphatase"/>
</dbReference>
<dbReference type="GeneID" id="5847951"/>
<dbReference type="GO" id="GO:1990817">
    <property type="term" value="F:poly(A) RNA polymerase activity"/>
    <property type="evidence" value="ECO:0000318"/>
    <property type="project" value="GO_Central"/>
</dbReference>
<dbReference type="KEGG" id="ncr:NCU11050"/>
<dbReference type="InterPro" id="IPR036691">
    <property type="entry name" value="Endo/exonu/phosph_ase_sf"/>
</dbReference>
<evidence type="ECO:0000313" key="13">
    <source>
        <dbReference type="EMBL" id="EDO65454.1"/>
    </source>
</evidence>
<evidence type="ECO:0000256" key="5">
    <source>
        <dbReference type="ARBA" id="ARBA00022679"/>
    </source>
</evidence>
<dbReference type="RefSeq" id="XP_001728545.1">
    <property type="nucleotide sequence ID" value="XM_001728493.2"/>
</dbReference>
<feature type="compositionally biased region" description="Pro residues" evidence="9">
    <location>
        <begin position="752"/>
        <end position="762"/>
    </location>
</feature>